<organism evidence="1 2">
    <name type="scientific">Trichomalopsis sarcophagae</name>
    <dbReference type="NCBI Taxonomy" id="543379"/>
    <lineage>
        <taxon>Eukaryota</taxon>
        <taxon>Metazoa</taxon>
        <taxon>Ecdysozoa</taxon>
        <taxon>Arthropoda</taxon>
        <taxon>Hexapoda</taxon>
        <taxon>Insecta</taxon>
        <taxon>Pterygota</taxon>
        <taxon>Neoptera</taxon>
        <taxon>Endopterygota</taxon>
        <taxon>Hymenoptera</taxon>
        <taxon>Apocrita</taxon>
        <taxon>Proctotrupomorpha</taxon>
        <taxon>Chalcidoidea</taxon>
        <taxon>Pteromalidae</taxon>
        <taxon>Pteromalinae</taxon>
        <taxon>Trichomalopsis</taxon>
    </lineage>
</organism>
<sequence>MIKRISNEYQPKIIERALKKKPNSWFQAVKKRLTSFQEFGVCFRQATEGFTFNKLSTTATSILDRKKNYHLGSTTRGHPEE</sequence>
<dbReference type="AlphaFoldDB" id="A0A232EDM5"/>
<evidence type="ECO:0000313" key="1">
    <source>
        <dbReference type="EMBL" id="OXU16432.1"/>
    </source>
</evidence>
<reference evidence="1 2" key="1">
    <citation type="journal article" date="2017" name="Curr. Biol.">
        <title>The Evolution of Venom by Co-option of Single-Copy Genes.</title>
        <authorList>
            <person name="Martinson E.O."/>
            <person name="Mrinalini"/>
            <person name="Kelkar Y.D."/>
            <person name="Chang C.H."/>
            <person name="Werren J.H."/>
        </authorList>
    </citation>
    <scope>NUCLEOTIDE SEQUENCE [LARGE SCALE GENOMIC DNA]</scope>
    <source>
        <strain evidence="1 2">Alberta</strain>
        <tissue evidence="1">Whole body</tissue>
    </source>
</reference>
<name>A0A232EDM5_9HYME</name>
<protein>
    <submittedName>
        <fullName evidence="1">Uncharacterized protein</fullName>
    </submittedName>
</protein>
<gene>
    <name evidence="1" type="ORF">TSAR_016675</name>
</gene>
<comment type="caution">
    <text evidence="1">The sequence shown here is derived from an EMBL/GenBank/DDBJ whole genome shotgun (WGS) entry which is preliminary data.</text>
</comment>
<keyword evidence="2" id="KW-1185">Reference proteome</keyword>
<dbReference type="EMBL" id="NNAY01006262">
    <property type="protein sequence ID" value="OXU16432.1"/>
    <property type="molecule type" value="Genomic_DNA"/>
</dbReference>
<dbReference type="Proteomes" id="UP000215335">
    <property type="component" value="Unassembled WGS sequence"/>
</dbReference>
<evidence type="ECO:0000313" key="2">
    <source>
        <dbReference type="Proteomes" id="UP000215335"/>
    </source>
</evidence>
<accession>A0A232EDM5</accession>
<proteinExistence type="predicted"/>